<evidence type="ECO:0000256" key="11">
    <source>
        <dbReference type="PIRSR" id="PIRSR000485-3"/>
    </source>
</evidence>
<dbReference type="InterPro" id="IPR035584">
    <property type="entry name" value="PurF_N"/>
</dbReference>
<keyword evidence="14" id="KW-1185">Reference proteome</keyword>
<comment type="function">
    <text evidence="7">Catalyzes the formation of phosphoribosylamine from phosphoribosylpyrophosphate (PRPP) and glutamine.</text>
</comment>
<dbReference type="KEGG" id="tpi:TREPR_3786"/>
<dbReference type="HOGENOM" id="CLU_022389_3_1_12"/>
<evidence type="ECO:0000256" key="10">
    <source>
        <dbReference type="PIRSR" id="PIRSR000485-2"/>
    </source>
</evidence>
<dbReference type="Gene3D" id="3.40.50.2020">
    <property type="match status" value="1"/>
</dbReference>
<dbReference type="UniPathway" id="UPA00074">
    <property type="reaction ID" value="UER00124"/>
</dbReference>
<dbReference type="GO" id="GO:0000287">
    <property type="term" value="F:magnesium ion binding"/>
    <property type="evidence" value="ECO:0007669"/>
    <property type="project" value="UniProtKB-UniRule"/>
</dbReference>
<evidence type="ECO:0000259" key="12">
    <source>
        <dbReference type="PROSITE" id="PS51278"/>
    </source>
</evidence>
<dbReference type="HAMAP" id="MF_01931">
    <property type="entry name" value="PurF"/>
    <property type="match status" value="1"/>
</dbReference>
<dbReference type="STRING" id="545694.TREPR_3786"/>
<dbReference type="SUPFAM" id="SSF53271">
    <property type="entry name" value="PRTase-like"/>
    <property type="match status" value="1"/>
</dbReference>
<dbReference type="GO" id="GO:0004044">
    <property type="term" value="F:amidophosphoribosyltransferase activity"/>
    <property type="evidence" value="ECO:0007669"/>
    <property type="project" value="UniProtKB-UniRule"/>
</dbReference>
<keyword evidence="7" id="KW-0004">4Fe-4S</keyword>
<dbReference type="CDD" id="cd06223">
    <property type="entry name" value="PRTases_typeI"/>
    <property type="match status" value="1"/>
</dbReference>
<dbReference type="EMBL" id="CP001843">
    <property type="protein sequence ID" value="AEF83661.1"/>
    <property type="molecule type" value="Genomic_DNA"/>
</dbReference>
<evidence type="ECO:0000256" key="9">
    <source>
        <dbReference type="PIRSR" id="PIRSR000485-1"/>
    </source>
</evidence>
<evidence type="ECO:0000256" key="6">
    <source>
        <dbReference type="ARBA" id="ARBA00022962"/>
    </source>
</evidence>
<dbReference type="Pfam" id="PF13537">
    <property type="entry name" value="GATase_7"/>
    <property type="match status" value="1"/>
</dbReference>
<comment type="similarity">
    <text evidence="2 7 8">In the C-terminal section; belongs to the purine/pyrimidine phosphoribosyltransferase family.</text>
</comment>
<feature type="domain" description="Glutamine amidotransferase type-2" evidence="12">
    <location>
        <begin position="28"/>
        <end position="257"/>
    </location>
</feature>
<keyword evidence="5 7" id="KW-0658">Purine biosynthesis</keyword>
<dbReference type="PANTHER" id="PTHR11907">
    <property type="entry name" value="AMIDOPHOSPHORIBOSYLTRANSFERASE"/>
    <property type="match status" value="1"/>
</dbReference>
<comment type="pathway">
    <text evidence="1 7 8">Purine metabolism; IMP biosynthesis via de novo pathway; N(1)-(5-phospho-D-ribosyl)glycinamide from 5-phospho-alpha-D-ribose 1-diphosphate: step 1/2.</text>
</comment>
<dbReference type="InterPro" id="IPR029057">
    <property type="entry name" value="PRTase-like"/>
</dbReference>
<keyword evidence="7 11" id="KW-0408">Iron</keyword>
<accession>F5YPQ6</accession>
<keyword evidence="6 7" id="KW-0315">Glutamine amidotransferase</keyword>
<dbReference type="InterPro" id="IPR029055">
    <property type="entry name" value="Ntn_hydrolases_N"/>
</dbReference>
<dbReference type="GO" id="GO:0006189">
    <property type="term" value="P:'de novo' IMP biosynthetic process"/>
    <property type="evidence" value="ECO:0007669"/>
    <property type="project" value="UniProtKB-UniRule"/>
</dbReference>
<dbReference type="AlphaFoldDB" id="F5YPQ6"/>
<dbReference type="CDD" id="cd00715">
    <property type="entry name" value="GPATase_N"/>
    <property type="match status" value="1"/>
</dbReference>
<dbReference type="EC" id="2.4.2.14" evidence="7"/>
<feature type="binding site" evidence="7 11">
    <location>
        <position position="471"/>
    </location>
    <ligand>
        <name>[4Fe-4S] cluster</name>
        <dbReference type="ChEBI" id="CHEBI:49883"/>
    </ligand>
</feature>
<evidence type="ECO:0000256" key="5">
    <source>
        <dbReference type="ARBA" id="ARBA00022755"/>
    </source>
</evidence>
<dbReference type="eggNOG" id="COG0034">
    <property type="taxonomic scope" value="Bacteria"/>
</dbReference>
<dbReference type="SUPFAM" id="SSF56235">
    <property type="entry name" value="N-terminal nucleophile aminohydrolases (Ntn hydrolases)"/>
    <property type="match status" value="1"/>
</dbReference>
<feature type="binding site" evidence="7 10">
    <location>
        <position position="382"/>
    </location>
    <ligand>
        <name>Mg(2+)</name>
        <dbReference type="ChEBI" id="CHEBI:18420"/>
    </ligand>
</feature>
<sequence length="490" mass="52596">MKSSIELVDKMTAYEVCCPEDDKLHEECGVFGVFLSDPQRDAASLTYYGLLSLQHRGQESAGIAAVHEKTIECRKGMGLVGDVFNPDTVAQLKGPAAVGHVRYSTAGGSCVENAQPFVSRFKLGSIAVAHNGTLTNADVVRELLEDAGIGFTSSSDSEVIVNLIAKNYKKGLEKALTDTIKFIKGSYALVVLTDDALVGARDPNGIRPLCLGKLTEGSKSEGTAGWILASESCAIDAVGGEFVRDIEPGEVIIINNEEVLSFSFSEKTRRAVCSFEYVYFARPDSIIDKVDVYGSRIRAGEILGRESAVSADLVIGVPDSGVPAAIGYGRATGTLFGLGIVKSKYVGRTFIAPDQAMREKAVSVKHNVIDREVRGKRVVVIDDSIVRGTTSRRLVSILRNAGAKEVHIRICSPPVRFPCYFGIDTPHRKDLISNGNSVPELCKSLGADSLAFISVEGLLESLDADEEHSYCLGCFTGEYPIPVSGETRGE</sequence>
<evidence type="ECO:0000256" key="4">
    <source>
        <dbReference type="ARBA" id="ARBA00022679"/>
    </source>
</evidence>
<keyword evidence="7 10" id="KW-0479">Metal-binding</keyword>
<dbReference type="RefSeq" id="WP_015706549.1">
    <property type="nucleotide sequence ID" value="NC_015578.1"/>
</dbReference>
<keyword evidence="7 10" id="KW-0460">Magnesium</keyword>
<dbReference type="Proteomes" id="UP000009223">
    <property type="component" value="Chromosome"/>
</dbReference>
<dbReference type="Gene3D" id="3.60.20.10">
    <property type="entry name" value="Glutamine Phosphoribosylpyrophosphate, subunit 1, domain 1"/>
    <property type="match status" value="1"/>
</dbReference>
<dbReference type="InterPro" id="IPR000836">
    <property type="entry name" value="PRTase_dom"/>
</dbReference>
<comment type="catalytic activity">
    <reaction evidence="7 8">
        <text>5-phospho-beta-D-ribosylamine + L-glutamate + diphosphate = 5-phospho-alpha-D-ribose 1-diphosphate + L-glutamine + H2O</text>
        <dbReference type="Rhea" id="RHEA:14905"/>
        <dbReference type="ChEBI" id="CHEBI:15377"/>
        <dbReference type="ChEBI" id="CHEBI:29985"/>
        <dbReference type="ChEBI" id="CHEBI:33019"/>
        <dbReference type="ChEBI" id="CHEBI:58017"/>
        <dbReference type="ChEBI" id="CHEBI:58359"/>
        <dbReference type="ChEBI" id="CHEBI:58681"/>
        <dbReference type="EC" id="2.4.2.14"/>
    </reaction>
</comment>
<dbReference type="PIRSF" id="PIRSF000485">
    <property type="entry name" value="Amd_phspho_trans"/>
    <property type="match status" value="1"/>
</dbReference>
<evidence type="ECO:0000313" key="13">
    <source>
        <dbReference type="EMBL" id="AEF83661.1"/>
    </source>
</evidence>
<feature type="binding site" evidence="7 11">
    <location>
        <position position="419"/>
    </location>
    <ligand>
        <name>[4Fe-4S] cluster</name>
        <dbReference type="ChEBI" id="CHEBI:49883"/>
    </ligand>
</feature>
<feature type="binding site" evidence="7 11">
    <location>
        <position position="474"/>
    </location>
    <ligand>
        <name>[4Fe-4S] cluster</name>
        <dbReference type="ChEBI" id="CHEBI:49883"/>
    </ligand>
</feature>
<dbReference type="PROSITE" id="PS51278">
    <property type="entry name" value="GATASE_TYPE_2"/>
    <property type="match status" value="1"/>
</dbReference>
<feature type="binding site" evidence="7 10">
    <location>
        <position position="383"/>
    </location>
    <ligand>
        <name>Mg(2+)</name>
        <dbReference type="ChEBI" id="CHEBI:18420"/>
    </ligand>
</feature>
<protein>
    <recommendedName>
        <fullName evidence="7">Amidophosphoribosyltransferase</fullName>
        <shortName evidence="7">ATase</shortName>
        <ecNumber evidence="7">2.4.2.14</ecNumber>
    </recommendedName>
    <alternativeName>
        <fullName evidence="7">Glutamine phosphoribosylpyrophosphate amidotransferase</fullName>
        <shortName evidence="7">GPATase</shortName>
    </alternativeName>
</protein>
<evidence type="ECO:0000256" key="2">
    <source>
        <dbReference type="ARBA" id="ARBA00010138"/>
    </source>
</evidence>
<keyword evidence="7 11" id="KW-0411">Iron-sulfur</keyword>
<dbReference type="InterPro" id="IPR005854">
    <property type="entry name" value="PurF"/>
</dbReference>
<evidence type="ECO:0000313" key="14">
    <source>
        <dbReference type="Proteomes" id="UP000009223"/>
    </source>
</evidence>
<evidence type="ECO:0000256" key="8">
    <source>
        <dbReference type="PIRNR" id="PIRNR000485"/>
    </source>
</evidence>
<name>F5YPQ6_TREPZ</name>
<evidence type="ECO:0000256" key="7">
    <source>
        <dbReference type="HAMAP-Rule" id="MF_01931"/>
    </source>
</evidence>
<comment type="cofactor">
    <cofactor evidence="7 11">
        <name>[4Fe-4S] cluster</name>
        <dbReference type="ChEBI" id="CHEBI:49883"/>
    </cofactor>
    <text evidence="7 11">Binds 1 [4Fe-4S] cluster per subunit.</text>
</comment>
<feature type="binding site" evidence="7 10">
    <location>
        <position position="320"/>
    </location>
    <ligand>
        <name>Mg(2+)</name>
        <dbReference type="ChEBI" id="CHEBI:18420"/>
    </ligand>
</feature>
<keyword evidence="4 7" id="KW-0808">Transferase</keyword>
<gene>
    <name evidence="7 13" type="primary">purF</name>
    <name evidence="13" type="ordered locus">TREPR_3786</name>
</gene>
<dbReference type="GO" id="GO:0051539">
    <property type="term" value="F:4 iron, 4 sulfur cluster binding"/>
    <property type="evidence" value="ECO:0007669"/>
    <property type="project" value="UniProtKB-KW"/>
</dbReference>
<dbReference type="GO" id="GO:0009113">
    <property type="term" value="P:purine nucleobase biosynthetic process"/>
    <property type="evidence" value="ECO:0007669"/>
    <property type="project" value="UniProtKB-UniRule"/>
</dbReference>
<dbReference type="InterPro" id="IPR017932">
    <property type="entry name" value="GATase_2_dom"/>
</dbReference>
<keyword evidence="3 7" id="KW-0328">Glycosyltransferase</keyword>
<feature type="binding site" evidence="7 11">
    <location>
        <position position="273"/>
    </location>
    <ligand>
        <name>[4Fe-4S] cluster</name>
        <dbReference type="ChEBI" id="CHEBI:49883"/>
    </ligand>
</feature>
<organism evidence="13 14">
    <name type="scientific">Treponema primitia (strain ATCC BAA-887 / DSM 12427 / ZAS-2)</name>
    <dbReference type="NCBI Taxonomy" id="545694"/>
    <lineage>
        <taxon>Bacteria</taxon>
        <taxon>Pseudomonadati</taxon>
        <taxon>Spirochaetota</taxon>
        <taxon>Spirochaetia</taxon>
        <taxon>Spirochaetales</taxon>
        <taxon>Treponemataceae</taxon>
        <taxon>Treponema</taxon>
    </lineage>
</organism>
<feature type="active site" description="Nucleophile" evidence="7 9">
    <location>
        <position position="28"/>
    </location>
</feature>
<reference evidence="14" key="1">
    <citation type="submission" date="2009-12" db="EMBL/GenBank/DDBJ databases">
        <title>Complete sequence of Treponema primitia strain ZAS-2.</title>
        <authorList>
            <person name="Tetu S.G."/>
            <person name="Matson E."/>
            <person name="Ren Q."/>
            <person name="Seshadri R."/>
            <person name="Elbourne L."/>
            <person name="Hassan K.A."/>
            <person name="Durkin A."/>
            <person name="Radune D."/>
            <person name="Mohamoud Y."/>
            <person name="Shay R."/>
            <person name="Jin S."/>
            <person name="Zhang X."/>
            <person name="Lucey K."/>
            <person name="Ballor N.R."/>
            <person name="Ottesen E."/>
            <person name="Rosenthal R."/>
            <person name="Allen A."/>
            <person name="Leadbetter J.R."/>
            <person name="Paulsen I.T."/>
        </authorList>
    </citation>
    <scope>NUCLEOTIDE SEQUENCE [LARGE SCALE GENOMIC DNA]</scope>
    <source>
        <strain evidence="14">ATCC BAA-887 / DSM 12427 / ZAS-2</strain>
    </source>
</reference>
<reference evidence="13 14" key="2">
    <citation type="journal article" date="2011" name="ISME J.">
        <title>RNA-seq reveals cooperative metabolic interactions between two termite-gut spirochete species in co-culture.</title>
        <authorList>
            <person name="Rosenthal A.Z."/>
            <person name="Matson E.G."/>
            <person name="Eldar A."/>
            <person name="Leadbetter J.R."/>
        </authorList>
    </citation>
    <scope>NUCLEOTIDE SEQUENCE [LARGE SCALE GENOMIC DNA]</scope>
    <source>
        <strain evidence="14">ATCC BAA-887 / DSM 12427 / ZAS-2</strain>
    </source>
</reference>
<comment type="cofactor">
    <cofactor evidence="7 10">
        <name>Mg(2+)</name>
        <dbReference type="ChEBI" id="CHEBI:18420"/>
    </cofactor>
    <text evidence="7 10">Binds 1 Mg(2+) ion per subunit.</text>
</comment>
<evidence type="ECO:0000256" key="3">
    <source>
        <dbReference type="ARBA" id="ARBA00022676"/>
    </source>
</evidence>
<dbReference type="MEROPS" id="C44.001"/>
<dbReference type="NCBIfam" id="TIGR01134">
    <property type="entry name" value="purF"/>
    <property type="match status" value="1"/>
</dbReference>
<evidence type="ECO:0000256" key="1">
    <source>
        <dbReference type="ARBA" id="ARBA00005209"/>
    </source>
</evidence>
<proteinExistence type="inferred from homology"/>
<dbReference type="Pfam" id="PF00156">
    <property type="entry name" value="Pribosyltran"/>
    <property type="match status" value="1"/>
</dbReference>